<evidence type="ECO:0000313" key="4">
    <source>
        <dbReference type="Proteomes" id="UP001162741"/>
    </source>
</evidence>
<dbReference type="SMART" id="SM00740">
    <property type="entry name" value="PASTA"/>
    <property type="match status" value="3"/>
</dbReference>
<feature type="domain" description="PASTA" evidence="2">
    <location>
        <begin position="40"/>
        <end position="105"/>
    </location>
</feature>
<protein>
    <submittedName>
        <fullName evidence="3">PASTA domain-containing protein</fullName>
    </submittedName>
</protein>
<evidence type="ECO:0000259" key="2">
    <source>
        <dbReference type="PROSITE" id="PS51178"/>
    </source>
</evidence>
<proteinExistence type="predicted"/>
<feature type="transmembrane region" description="Helical" evidence="1">
    <location>
        <begin position="12"/>
        <end position="35"/>
    </location>
</feature>
<keyword evidence="1" id="KW-0812">Transmembrane</keyword>
<dbReference type="EMBL" id="CP107006">
    <property type="protein sequence ID" value="UYQ91106.1"/>
    <property type="molecule type" value="Genomic_DNA"/>
</dbReference>
<keyword evidence="1" id="KW-0472">Membrane</keyword>
<evidence type="ECO:0000313" key="3">
    <source>
        <dbReference type="EMBL" id="UYQ91106.1"/>
    </source>
</evidence>
<organism evidence="3 4">
    <name type="scientific">Chitinophaga horti</name>
    <dbReference type="NCBI Taxonomy" id="2920382"/>
    <lineage>
        <taxon>Bacteria</taxon>
        <taxon>Pseudomonadati</taxon>
        <taxon>Bacteroidota</taxon>
        <taxon>Chitinophagia</taxon>
        <taxon>Chitinophagales</taxon>
        <taxon>Chitinophagaceae</taxon>
        <taxon>Chitinophaga</taxon>
    </lineage>
</organism>
<evidence type="ECO:0000256" key="1">
    <source>
        <dbReference type="SAM" id="Phobius"/>
    </source>
</evidence>
<dbReference type="CDD" id="cd06577">
    <property type="entry name" value="PASTA_pknB"/>
    <property type="match status" value="3"/>
</dbReference>
<sequence>MFEKITKKPFWFNLLVAIGLVLLLAVIFFMSLGVITRHGDTLQVPDVRGKSIEDATAALEDAGFEVDVRDSVYIDSIPALTVWEQTPERGDVVKVGRTVYLTVRKIVPPMVAMPDLEGLTFRSAEMNLRSRRLNVGDTVYRPDFAANTVLEQLLDGKPVKPGDMVPEGSNISLVLSSGTGNVENPVPELIGLTFIEAKAVLSGTNLVLGTMFMDGPVADTSNAYVIKQTPSARNEFGDRNLIRAGEVIDLVLSATPPAPAENTVVPENE</sequence>
<dbReference type="Pfam" id="PF03793">
    <property type="entry name" value="PASTA"/>
    <property type="match status" value="2"/>
</dbReference>
<dbReference type="Gene3D" id="3.30.10.20">
    <property type="match status" value="3"/>
</dbReference>
<gene>
    <name evidence="3" type="ORF">MKQ68_13485</name>
</gene>
<keyword evidence="1" id="KW-1133">Transmembrane helix</keyword>
<dbReference type="SUPFAM" id="SSF54184">
    <property type="entry name" value="Penicillin-binding protein 2x (pbp-2x), c-terminal domain"/>
    <property type="match status" value="1"/>
</dbReference>
<accession>A0ABY6IY84</accession>
<reference evidence="3" key="1">
    <citation type="submission" date="2022-10" db="EMBL/GenBank/DDBJ databases">
        <title>Chitinophaga sp. nov., isolated from soil.</title>
        <authorList>
            <person name="Jeon C.O."/>
        </authorList>
    </citation>
    <scope>NUCLEOTIDE SEQUENCE</scope>
    <source>
        <strain evidence="3">R8</strain>
    </source>
</reference>
<dbReference type="PROSITE" id="PS51178">
    <property type="entry name" value="PASTA"/>
    <property type="match status" value="1"/>
</dbReference>
<dbReference type="RefSeq" id="WP_264279585.1">
    <property type="nucleotide sequence ID" value="NZ_CP107006.1"/>
</dbReference>
<keyword evidence="4" id="KW-1185">Reference proteome</keyword>
<dbReference type="InterPro" id="IPR005543">
    <property type="entry name" value="PASTA_dom"/>
</dbReference>
<dbReference type="Proteomes" id="UP001162741">
    <property type="component" value="Chromosome"/>
</dbReference>
<name>A0ABY6IY84_9BACT</name>